<feature type="domain" description="GP-PDE" evidence="1">
    <location>
        <begin position="36"/>
        <end position="268"/>
    </location>
</feature>
<dbReference type="Pfam" id="PF03009">
    <property type="entry name" value="GDPD"/>
    <property type="match status" value="1"/>
</dbReference>
<dbReference type="PANTHER" id="PTHR46211">
    <property type="entry name" value="GLYCEROPHOSPHORYL DIESTER PHOSPHODIESTERASE"/>
    <property type="match status" value="1"/>
</dbReference>
<dbReference type="CDD" id="cd08556">
    <property type="entry name" value="GDPD"/>
    <property type="match status" value="1"/>
</dbReference>
<dbReference type="InterPro" id="IPR030395">
    <property type="entry name" value="GP_PDE_dom"/>
</dbReference>
<dbReference type="AlphaFoldDB" id="A0A382MPF9"/>
<reference evidence="2" key="1">
    <citation type="submission" date="2018-05" db="EMBL/GenBank/DDBJ databases">
        <authorList>
            <person name="Lanie J.A."/>
            <person name="Ng W.-L."/>
            <person name="Kazmierczak K.M."/>
            <person name="Andrzejewski T.M."/>
            <person name="Davidsen T.M."/>
            <person name="Wayne K.J."/>
            <person name="Tettelin H."/>
            <person name="Glass J.I."/>
            <person name="Rusch D."/>
            <person name="Podicherti R."/>
            <person name="Tsui H.-C.T."/>
            <person name="Winkler M.E."/>
        </authorList>
    </citation>
    <scope>NUCLEOTIDE SEQUENCE</scope>
</reference>
<dbReference type="Gene3D" id="3.20.20.190">
    <property type="entry name" value="Phosphatidylinositol (PI) phosphodiesterase"/>
    <property type="match status" value="1"/>
</dbReference>
<protein>
    <recommendedName>
        <fullName evidence="1">GP-PDE domain-containing protein</fullName>
    </recommendedName>
</protein>
<gene>
    <name evidence="2" type="ORF">METZ01_LOCUS303344</name>
</gene>
<proteinExistence type="predicted"/>
<dbReference type="PANTHER" id="PTHR46211:SF14">
    <property type="entry name" value="GLYCEROPHOSPHODIESTER PHOSPHODIESTERASE"/>
    <property type="match status" value="1"/>
</dbReference>
<evidence type="ECO:0000313" key="2">
    <source>
        <dbReference type="EMBL" id="SVC50490.1"/>
    </source>
</evidence>
<dbReference type="SUPFAM" id="SSF51695">
    <property type="entry name" value="PLC-like phosphodiesterases"/>
    <property type="match status" value="1"/>
</dbReference>
<dbReference type="GO" id="GO:0008081">
    <property type="term" value="F:phosphoric diester hydrolase activity"/>
    <property type="evidence" value="ECO:0007669"/>
    <property type="project" value="InterPro"/>
</dbReference>
<feature type="non-terminal residue" evidence="2">
    <location>
        <position position="1"/>
    </location>
</feature>
<organism evidence="2">
    <name type="scientific">marine metagenome</name>
    <dbReference type="NCBI Taxonomy" id="408172"/>
    <lineage>
        <taxon>unclassified sequences</taxon>
        <taxon>metagenomes</taxon>
        <taxon>ecological metagenomes</taxon>
    </lineage>
</organism>
<sequence length="268" mass="31191">VVILFIICLFILFIGFYFHNKKWDPKRAHFYPRGETIKVGHRGAPTLARENTLESFEIAFQTGLKGIELDVQFSKDDKLVVFHDWCIKNLNGKYENIHAMDYSDILLISQRENFHIPLLNEVLEILPEERFINIEIKSPFYLNLSLVKKVVNAIQQYNIQKYAIVSSFNAFNVLLVKKLCPELSTAYLWSSKNSSFLFNSPLWIWICQPDGLYIDINDVNEKLINWAQRKKLSVFAFTVNNLSQLSEVKQLKLDGIFTDDPYLKISTS</sequence>
<evidence type="ECO:0000259" key="1">
    <source>
        <dbReference type="PROSITE" id="PS51704"/>
    </source>
</evidence>
<name>A0A382MPF9_9ZZZZ</name>
<dbReference type="GO" id="GO:0006629">
    <property type="term" value="P:lipid metabolic process"/>
    <property type="evidence" value="ECO:0007669"/>
    <property type="project" value="InterPro"/>
</dbReference>
<dbReference type="PROSITE" id="PS51704">
    <property type="entry name" value="GP_PDE"/>
    <property type="match status" value="1"/>
</dbReference>
<accession>A0A382MPF9</accession>
<dbReference type="EMBL" id="UINC01094877">
    <property type="protein sequence ID" value="SVC50490.1"/>
    <property type="molecule type" value="Genomic_DNA"/>
</dbReference>
<dbReference type="InterPro" id="IPR017946">
    <property type="entry name" value="PLC-like_Pdiesterase_TIM-brl"/>
</dbReference>